<dbReference type="InterPro" id="IPR015943">
    <property type="entry name" value="WD40/YVTN_repeat-like_dom_sf"/>
</dbReference>
<dbReference type="OMA" id="CNEKLLY"/>
<dbReference type="EMBL" id="MJEQ01037186">
    <property type="protein sequence ID" value="OIT04072.1"/>
    <property type="molecule type" value="Genomic_DNA"/>
</dbReference>
<dbReference type="SMR" id="A0A1J6IU16"/>
<dbReference type="Gramene" id="OIT04072">
    <property type="protein sequence ID" value="OIT04072"/>
    <property type="gene ID" value="A4A49_20494"/>
</dbReference>
<evidence type="ECO:0000313" key="2">
    <source>
        <dbReference type="EMBL" id="OIT04072.1"/>
    </source>
</evidence>
<dbReference type="InterPro" id="IPR050358">
    <property type="entry name" value="RSE1/DDB1/CFT1"/>
</dbReference>
<evidence type="ECO:0000313" key="3">
    <source>
        <dbReference type="Proteomes" id="UP000187609"/>
    </source>
</evidence>
<evidence type="ECO:0000259" key="1">
    <source>
        <dbReference type="Pfam" id="PF23726"/>
    </source>
</evidence>
<feature type="domain" description="RSE1/DDB1/CPSF1 second beta-propeller" evidence="1">
    <location>
        <begin position="2"/>
        <end position="73"/>
    </location>
</feature>
<proteinExistence type="predicted"/>
<dbReference type="Gene3D" id="2.130.10.10">
    <property type="entry name" value="YVTN repeat-like/Quinoprotein amine dehydrogenase"/>
    <property type="match status" value="1"/>
</dbReference>
<dbReference type="PANTHER" id="PTHR10644">
    <property type="entry name" value="DNA REPAIR/RNA PROCESSING CPSF FAMILY"/>
    <property type="match status" value="1"/>
</dbReference>
<organism evidence="2 3">
    <name type="scientific">Nicotiana attenuata</name>
    <name type="common">Coyote tobacco</name>
    <dbReference type="NCBI Taxonomy" id="49451"/>
    <lineage>
        <taxon>Eukaryota</taxon>
        <taxon>Viridiplantae</taxon>
        <taxon>Streptophyta</taxon>
        <taxon>Embryophyta</taxon>
        <taxon>Tracheophyta</taxon>
        <taxon>Spermatophyta</taxon>
        <taxon>Magnoliopsida</taxon>
        <taxon>eudicotyledons</taxon>
        <taxon>Gunneridae</taxon>
        <taxon>Pentapetalae</taxon>
        <taxon>asterids</taxon>
        <taxon>lamiids</taxon>
        <taxon>Solanales</taxon>
        <taxon>Solanaceae</taxon>
        <taxon>Nicotianoideae</taxon>
        <taxon>Nicotianeae</taxon>
        <taxon>Nicotiana</taxon>
    </lineage>
</organism>
<dbReference type="STRING" id="49451.A0A1J6IU16"/>
<name>A0A1J6IU16_NICAT</name>
<keyword evidence="3" id="KW-1185">Reference proteome</keyword>
<protein>
    <submittedName>
        <fullName evidence="2">Dna damage-binding protein 1</fullName>
    </submittedName>
</protein>
<sequence length="73" mass="8262">MTTGELTDRKELSLGTQPITLRTFSSKEATRVFAASNRPIVIWSCNEKLLYCEVNLKDIIHMCPFNVEAFPKG</sequence>
<accession>A0A1J6IU16</accession>
<dbReference type="InterPro" id="IPR058543">
    <property type="entry name" value="Beta-prop_RSE1/DDB1/CPSF1_2nd"/>
</dbReference>
<gene>
    <name evidence="2" type="primary">DDB1_0</name>
    <name evidence="2" type="ORF">A4A49_20494</name>
</gene>
<comment type="caution">
    <text evidence="2">The sequence shown here is derived from an EMBL/GenBank/DDBJ whole genome shotgun (WGS) entry which is preliminary data.</text>
</comment>
<dbReference type="Proteomes" id="UP000187609">
    <property type="component" value="Unassembled WGS sequence"/>
</dbReference>
<dbReference type="Pfam" id="PF23726">
    <property type="entry name" value="Beta-prop_RSE1_2nd"/>
    <property type="match status" value="1"/>
</dbReference>
<dbReference type="AlphaFoldDB" id="A0A1J6IU16"/>
<reference evidence="2" key="1">
    <citation type="submission" date="2016-11" db="EMBL/GenBank/DDBJ databases">
        <title>The genome of Nicotiana attenuata.</title>
        <authorList>
            <person name="Xu S."/>
            <person name="Brockmoeller T."/>
            <person name="Gaquerel E."/>
            <person name="Navarro A."/>
            <person name="Kuhl H."/>
            <person name="Gase K."/>
            <person name="Ling Z."/>
            <person name="Zhou W."/>
            <person name="Kreitzer C."/>
            <person name="Stanke M."/>
            <person name="Tang H."/>
            <person name="Lyons E."/>
            <person name="Pandey P."/>
            <person name="Pandey S.P."/>
            <person name="Timmermann B."/>
            <person name="Baldwin I.T."/>
        </authorList>
    </citation>
    <scope>NUCLEOTIDE SEQUENCE [LARGE SCALE GENOMIC DNA]</scope>
    <source>
        <strain evidence="2">UT</strain>
    </source>
</reference>